<organism evidence="1 2">
    <name type="scientific">Nannocystis pusilla</name>
    <dbReference type="NCBI Taxonomy" id="889268"/>
    <lineage>
        <taxon>Bacteria</taxon>
        <taxon>Pseudomonadati</taxon>
        <taxon>Myxococcota</taxon>
        <taxon>Polyangia</taxon>
        <taxon>Nannocystales</taxon>
        <taxon>Nannocystaceae</taxon>
        <taxon>Nannocystis</taxon>
    </lineage>
</organism>
<protein>
    <recommendedName>
        <fullName evidence="3">Lipoprotein</fullName>
    </recommendedName>
</protein>
<dbReference type="RefSeq" id="WP_224194100.1">
    <property type="nucleotide sequence ID" value="NZ_JAIRAU010000030.1"/>
</dbReference>
<accession>A0ABS7TVS7</accession>
<reference evidence="1" key="1">
    <citation type="submission" date="2021-08" db="EMBL/GenBank/DDBJ databases">
        <authorList>
            <person name="Stevens D.C."/>
        </authorList>
    </citation>
    <scope>NUCLEOTIDE SEQUENCE</scope>
    <source>
        <strain evidence="1">DSM 53165</strain>
    </source>
</reference>
<comment type="caution">
    <text evidence="1">The sequence shown here is derived from an EMBL/GenBank/DDBJ whole genome shotgun (WGS) entry which is preliminary data.</text>
</comment>
<sequence>MRGRLRTWLLVGAALPGCDAPEARTRAAADVAEMAGSRTAEAARAARAWAENLSLGELSESARGWLRKGAETSSSGIEAVLQKGEQVVPVAVEIGRALGGAVDTSTQFEPIYQEVPGGSSELAERRAEADAAIQGMPRVELIDGLSVGFKQLSSFDVDHHASESAYLVMWRQHDRLIGFVLRSRRDVALAELVREAPRLVALVRSVL</sequence>
<dbReference type="Proteomes" id="UP001139031">
    <property type="component" value="Unassembled WGS sequence"/>
</dbReference>
<proteinExistence type="predicted"/>
<name>A0ABS7TVS7_9BACT</name>
<keyword evidence="2" id="KW-1185">Reference proteome</keyword>
<dbReference type="EMBL" id="JAIRAU010000030">
    <property type="protein sequence ID" value="MBZ5712340.1"/>
    <property type="molecule type" value="Genomic_DNA"/>
</dbReference>
<evidence type="ECO:0000313" key="2">
    <source>
        <dbReference type="Proteomes" id="UP001139031"/>
    </source>
</evidence>
<gene>
    <name evidence="1" type="ORF">K7C98_24120</name>
</gene>
<evidence type="ECO:0000313" key="1">
    <source>
        <dbReference type="EMBL" id="MBZ5712340.1"/>
    </source>
</evidence>
<evidence type="ECO:0008006" key="3">
    <source>
        <dbReference type="Google" id="ProtNLM"/>
    </source>
</evidence>